<proteinExistence type="predicted"/>
<protein>
    <submittedName>
        <fullName evidence="6">Uncharacterized protein</fullName>
    </submittedName>
</protein>
<reference evidence="6" key="1">
    <citation type="submission" date="2019-08" db="EMBL/GenBank/DDBJ databases">
        <authorList>
            <person name="Kucharzyk K."/>
            <person name="Murdoch R.W."/>
            <person name="Higgins S."/>
            <person name="Loffler F."/>
        </authorList>
    </citation>
    <scope>NUCLEOTIDE SEQUENCE</scope>
</reference>
<dbReference type="AlphaFoldDB" id="A0A645EY05"/>
<organism evidence="6">
    <name type="scientific">bioreactor metagenome</name>
    <dbReference type="NCBI Taxonomy" id="1076179"/>
    <lineage>
        <taxon>unclassified sequences</taxon>
        <taxon>metagenomes</taxon>
        <taxon>ecological metagenomes</taxon>
    </lineage>
</organism>
<keyword evidence="4" id="KW-0378">Hydrolase</keyword>
<dbReference type="Gene3D" id="3.30.230.10">
    <property type="match status" value="1"/>
</dbReference>
<keyword evidence="5" id="KW-0694">RNA-binding</keyword>
<dbReference type="EMBL" id="VSSQ01052874">
    <property type="protein sequence ID" value="MPN06925.1"/>
    <property type="molecule type" value="Genomic_DNA"/>
</dbReference>
<comment type="caution">
    <text evidence="6">The sequence shown here is derived from an EMBL/GenBank/DDBJ whole genome shotgun (WGS) entry which is preliminary data.</text>
</comment>
<keyword evidence="1" id="KW-0819">tRNA processing</keyword>
<dbReference type="InterPro" id="IPR014721">
    <property type="entry name" value="Ribsml_uS5_D2-typ_fold_subgr"/>
</dbReference>
<evidence type="ECO:0000256" key="2">
    <source>
        <dbReference type="ARBA" id="ARBA00022722"/>
    </source>
</evidence>
<evidence type="ECO:0000256" key="5">
    <source>
        <dbReference type="ARBA" id="ARBA00022884"/>
    </source>
</evidence>
<name>A0A645EY05_9ZZZZ</name>
<evidence type="ECO:0000256" key="3">
    <source>
        <dbReference type="ARBA" id="ARBA00022759"/>
    </source>
</evidence>
<dbReference type="InterPro" id="IPR020568">
    <property type="entry name" value="Ribosomal_Su5_D2-typ_SF"/>
</dbReference>
<dbReference type="SUPFAM" id="SSF54211">
    <property type="entry name" value="Ribosomal protein S5 domain 2-like"/>
    <property type="match status" value="1"/>
</dbReference>
<evidence type="ECO:0000313" key="6">
    <source>
        <dbReference type="EMBL" id="MPN06925.1"/>
    </source>
</evidence>
<sequence>MQRNKIKRLIREAYRLNKSDFIVAINEKHISLHIAITYVADKETDFTLIQEKVRLILSKILVATTENHMNK</sequence>
<evidence type="ECO:0000256" key="4">
    <source>
        <dbReference type="ARBA" id="ARBA00022801"/>
    </source>
</evidence>
<evidence type="ECO:0000256" key="1">
    <source>
        <dbReference type="ARBA" id="ARBA00022694"/>
    </source>
</evidence>
<keyword evidence="3" id="KW-0255">Endonuclease</keyword>
<dbReference type="GO" id="GO:0008033">
    <property type="term" value="P:tRNA processing"/>
    <property type="evidence" value="ECO:0007669"/>
    <property type="project" value="UniProtKB-KW"/>
</dbReference>
<dbReference type="Pfam" id="PF00825">
    <property type="entry name" value="Ribonuclease_P"/>
    <property type="match status" value="1"/>
</dbReference>
<dbReference type="GO" id="GO:0004526">
    <property type="term" value="F:ribonuclease P activity"/>
    <property type="evidence" value="ECO:0007669"/>
    <property type="project" value="InterPro"/>
</dbReference>
<accession>A0A645EY05</accession>
<keyword evidence="2" id="KW-0540">Nuclease</keyword>
<dbReference type="GO" id="GO:0000049">
    <property type="term" value="F:tRNA binding"/>
    <property type="evidence" value="ECO:0007669"/>
    <property type="project" value="InterPro"/>
</dbReference>
<dbReference type="InterPro" id="IPR000100">
    <property type="entry name" value="RNase_P"/>
</dbReference>
<gene>
    <name evidence="6" type="ORF">SDC9_154182</name>
</gene>